<dbReference type="Proteomes" id="UP000091857">
    <property type="component" value="Chromosome 7"/>
</dbReference>
<accession>A0ACB7HDF0</accession>
<gene>
    <name evidence="1" type="ORF">MANES_07G072338v8</name>
</gene>
<keyword evidence="2" id="KW-1185">Reference proteome</keyword>
<comment type="caution">
    <text evidence="1">The sequence shown here is derived from an EMBL/GenBank/DDBJ whole genome shotgun (WGS) entry which is preliminary data.</text>
</comment>
<protein>
    <submittedName>
        <fullName evidence="1">Uncharacterized protein</fullName>
    </submittedName>
</protein>
<proteinExistence type="predicted"/>
<evidence type="ECO:0000313" key="1">
    <source>
        <dbReference type="EMBL" id="KAG8650779.1"/>
    </source>
</evidence>
<organism evidence="1 2">
    <name type="scientific">Manihot esculenta</name>
    <name type="common">Cassava</name>
    <name type="synonym">Jatropha manihot</name>
    <dbReference type="NCBI Taxonomy" id="3983"/>
    <lineage>
        <taxon>Eukaryota</taxon>
        <taxon>Viridiplantae</taxon>
        <taxon>Streptophyta</taxon>
        <taxon>Embryophyta</taxon>
        <taxon>Tracheophyta</taxon>
        <taxon>Spermatophyta</taxon>
        <taxon>Magnoliopsida</taxon>
        <taxon>eudicotyledons</taxon>
        <taxon>Gunneridae</taxon>
        <taxon>Pentapetalae</taxon>
        <taxon>rosids</taxon>
        <taxon>fabids</taxon>
        <taxon>Malpighiales</taxon>
        <taxon>Euphorbiaceae</taxon>
        <taxon>Crotonoideae</taxon>
        <taxon>Manihoteae</taxon>
        <taxon>Manihot</taxon>
    </lineage>
</organism>
<reference evidence="2" key="1">
    <citation type="journal article" date="2016" name="Nat. Biotechnol.">
        <title>Sequencing wild and cultivated cassava and related species reveals extensive interspecific hybridization and genetic diversity.</title>
        <authorList>
            <person name="Bredeson J.V."/>
            <person name="Lyons J.B."/>
            <person name="Prochnik S.E."/>
            <person name="Wu G.A."/>
            <person name="Ha C.M."/>
            <person name="Edsinger-Gonzales E."/>
            <person name="Grimwood J."/>
            <person name="Schmutz J."/>
            <person name="Rabbi I.Y."/>
            <person name="Egesi C."/>
            <person name="Nauluvula P."/>
            <person name="Lebot V."/>
            <person name="Ndunguru J."/>
            <person name="Mkamilo G."/>
            <person name="Bart R.S."/>
            <person name="Setter T.L."/>
            <person name="Gleadow R.M."/>
            <person name="Kulakow P."/>
            <person name="Ferguson M.E."/>
            <person name="Rounsley S."/>
            <person name="Rokhsar D.S."/>
        </authorList>
    </citation>
    <scope>NUCLEOTIDE SEQUENCE [LARGE SCALE GENOMIC DNA]</scope>
    <source>
        <strain evidence="2">cv. AM560-2</strain>
    </source>
</reference>
<name>A0ACB7HDF0_MANES</name>
<sequence>MDAFLNLSDNALAGKLPKNLTSLQNLTVLSLRSNYFSGYVPSGFNPIEVLDLSSNLLNGSLPLDFGGSNLHYLNLTYNKLSGQISQPFAEKIPQNASVDLSFNNLTGAIPGSVSLLNQKTESFRGNVDLSISPAIAVIPKPLESTPVANSSAGNQNTTKQNQTQNGLKPTTIVAIAAADLAGISVLAITILYAYHLKKKKKKNIDQNDQPQPKSKQKLPSETIISELDQPVETRKPTTNTEEATTSDSDHDGGNQNEVINMNQHRQKGRKLVMVDGETELDMETLLKTTAYTLGASGASIVYKAVLGDGTTFAVRRIGECGVARFRDFENQVRHIAKLRHPNLVRVRGIHWGDNEKLIIYDYVSNGSLASSSYRKAKPKSIVTFVEKQLLVEQLSAFFYSIASPHFITIHLPLAVRFKIARGVAQGLTFIHDKKYVHGNIKPINILLNSDMEPIISDFGLHSLVSNNNNNSCKASNSGRNFDSQRSISTSQDLTITSSPYATPNSTTSSTMPYQAPESFKNIKPNHKWDVYSFGVIFLQLLIGRVLSNRELSQWSAILIAENKNQVLRLVDMAIRADVEAKEDVVLSCLKLRFSCASFAPQKRPTMREAVQVLEKIP</sequence>
<dbReference type="EMBL" id="CM004393">
    <property type="protein sequence ID" value="KAG8650779.1"/>
    <property type="molecule type" value="Genomic_DNA"/>
</dbReference>
<evidence type="ECO:0000313" key="2">
    <source>
        <dbReference type="Proteomes" id="UP000091857"/>
    </source>
</evidence>